<dbReference type="InterPro" id="IPR029056">
    <property type="entry name" value="Ribokinase-like"/>
</dbReference>
<dbReference type="GO" id="GO:0019303">
    <property type="term" value="P:D-ribose catabolic process"/>
    <property type="evidence" value="ECO:0007669"/>
    <property type="project" value="UniProtKB-UniRule"/>
</dbReference>
<feature type="binding site" evidence="9">
    <location>
        <begin position="222"/>
        <end position="227"/>
    </location>
    <ligand>
        <name>ATP</name>
        <dbReference type="ChEBI" id="CHEBI:30616"/>
    </ligand>
</feature>
<name>A0A3M9M236_9MICO</name>
<evidence type="ECO:0000256" key="1">
    <source>
        <dbReference type="ARBA" id="ARBA00022679"/>
    </source>
</evidence>
<dbReference type="Pfam" id="PF00294">
    <property type="entry name" value="PfkB"/>
    <property type="match status" value="1"/>
</dbReference>
<evidence type="ECO:0000256" key="3">
    <source>
        <dbReference type="ARBA" id="ARBA00022741"/>
    </source>
</evidence>
<dbReference type="AlphaFoldDB" id="A0A3M9M236"/>
<dbReference type="InterPro" id="IPR011877">
    <property type="entry name" value="Ribokinase"/>
</dbReference>
<accession>A0A3M9M236</accession>
<comment type="subunit">
    <text evidence="9">Homodimer.</text>
</comment>
<dbReference type="UniPathway" id="UPA00916">
    <property type="reaction ID" value="UER00889"/>
</dbReference>
<dbReference type="EMBL" id="RJJQ01000020">
    <property type="protein sequence ID" value="RNI19522.1"/>
    <property type="molecule type" value="Genomic_DNA"/>
</dbReference>
<dbReference type="Gene3D" id="3.40.1190.20">
    <property type="match status" value="1"/>
</dbReference>
<dbReference type="EC" id="2.7.1.15" evidence="9"/>
<feature type="binding site" evidence="9">
    <location>
        <position position="251"/>
    </location>
    <ligand>
        <name>K(+)</name>
        <dbReference type="ChEBI" id="CHEBI:29103"/>
    </ligand>
</feature>
<comment type="subcellular location">
    <subcellularLocation>
        <location evidence="9">Cytoplasm</location>
    </subcellularLocation>
</comment>
<dbReference type="Proteomes" id="UP000271678">
    <property type="component" value="Unassembled WGS sequence"/>
</dbReference>
<feature type="binding site" evidence="9">
    <location>
        <begin position="47"/>
        <end position="51"/>
    </location>
    <ligand>
        <name>substrate</name>
    </ligand>
</feature>
<feature type="binding site" evidence="9">
    <location>
        <position position="288"/>
    </location>
    <ligand>
        <name>K(+)</name>
        <dbReference type="ChEBI" id="CHEBI:29103"/>
    </ligand>
</feature>
<keyword evidence="1 9" id="KW-0808">Transferase</keyword>
<keyword evidence="6 9" id="KW-0460">Magnesium</keyword>
<feature type="binding site" evidence="9">
    <location>
        <position position="183"/>
    </location>
    <ligand>
        <name>ATP</name>
        <dbReference type="ChEBI" id="CHEBI:30616"/>
    </ligand>
</feature>
<feature type="binding site" evidence="9">
    <location>
        <begin position="19"/>
        <end position="21"/>
    </location>
    <ligand>
        <name>substrate</name>
    </ligand>
</feature>
<dbReference type="GO" id="GO:0005829">
    <property type="term" value="C:cytosol"/>
    <property type="evidence" value="ECO:0007669"/>
    <property type="project" value="TreeGrafter"/>
</dbReference>
<evidence type="ECO:0000256" key="8">
    <source>
        <dbReference type="ARBA" id="ARBA00023277"/>
    </source>
</evidence>
<keyword evidence="3 9" id="KW-0547">Nucleotide-binding</keyword>
<sequence length="317" mass="32263">MPNRETQVSDRVVVIGSVNIDHTVEVARFPHPGETLLASSLTSSVGGKGANQAAAAARSGASVLMVAAVGNDAEGAQALATLASAGVDTSGVHRVADARTGSAWITVAASDNTILVAPGANYQWSQGLPSLRQSDVVLCQLEIPVPLVESAAVAARGRFVLNAAPSVRLDDDLLRRCGVLIVNEHELAESAGLPDVDAADTQRVIAASRSLIARGTSAVVTTLGGRGAILCTTTTTLMAATPPTPEVVDSTGAGDAFCGVFAARLAAGDSLGTALRYAVTAGSLAVRHPTAQGGYESFARLPDLVDQTPSIIEEPRP</sequence>
<keyword evidence="12" id="KW-1185">Reference proteome</keyword>
<comment type="function">
    <text evidence="9">Catalyzes the phosphorylation of ribose at O-5 in a reaction requiring ATP and magnesium. The resulting D-ribose-5-phosphate can then be used either for sythesis of nucleotides, histidine, and tryptophan, or as a component of the pentose phosphate pathway.</text>
</comment>
<evidence type="ECO:0000256" key="7">
    <source>
        <dbReference type="ARBA" id="ARBA00022958"/>
    </source>
</evidence>
<keyword evidence="7 9" id="KW-0630">Potassium</keyword>
<keyword evidence="9" id="KW-0963">Cytoplasm</keyword>
<comment type="activity regulation">
    <text evidence="9">Activated by a monovalent cation that binds near, but not in, the active site. The most likely occupant of the site in vivo is potassium. Ion binding induces a conformational change that may alter substrate affinity.</text>
</comment>
<evidence type="ECO:0000313" key="12">
    <source>
        <dbReference type="Proteomes" id="UP000271678"/>
    </source>
</evidence>
<feature type="active site" description="Proton acceptor" evidence="9">
    <location>
        <position position="255"/>
    </location>
</feature>
<feature type="binding site" evidence="9">
    <location>
        <position position="285"/>
    </location>
    <ligand>
        <name>K(+)</name>
        <dbReference type="ChEBI" id="CHEBI:29103"/>
    </ligand>
</feature>
<keyword evidence="5 9" id="KW-0067">ATP-binding</keyword>
<keyword evidence="4 9" id="KW-0418">Kinase</keyword>
<dbReference type="GO" id="GO:0046872">
    <property type="term" value="F:metal ion binding"/>
    <property type="evidence" value="ECO:0007669"/>
    <property type="project" value="UniProtKB-KW"/>
</dbReference>
<dbReference type="HAMAP" id="MF_01987">
    <property type="entry name" value="Ribokinase"/>
    <property type="match status" value="1"/>
</dbReference>
<comment type="pathway">
    <text evidence="9">Carbohydrate metabolism; D-ribose degradation; D-ribose 5-phosphate from beta-D-ribopyranose: step 2/2.</text>
</comment>
<dbReference type="InterPro" id="IPR011611">
    <property type="entry name" value="PfkB_dom"/>
</dbReference>
<feature type="binding site" evidence="9">
    <location>
        <position position="142"/>
    </location>
    <ligand>
        <name>substrate</name>
    </ligand>
</feature>
<comment type="similarity">
    <text evidence="9">Belongs to the carbohydrate kinase PfkB family. Ribokinase subfamily.</text>
</comment>
<dbReference type="PRINTS" id="PR00990">
    <property type="entry name" value="RIBOKINASE"/>
</dbReference>
<dbReference type="InterPro" id="IPR002139">
    <property type="entry name" value="Ribo/fructo_kinase"/>
</dbReference>
<evidence type="ECO:0000256" key="5">
    <source>
        <dbReference type="ARBA" id="ARBA00022840"/>
    </source>
</evidence>
<evidence type="ECO:0000259" key="10">
    <source>
        <dbReference type="Pfam" id="PF00294"/>
    </source>
</evidence>
<evidence type="ECO:0000256" key="9">
    <source>
        <dbReference type="HAMAP-Rule" id="MF_01987"/>
    </source>
</evidence>
<dbReference type="SUPFAM" id="SSF53613">
    <property type="entry name" value="Ribokinase-like"/>
    <property type="match status" value="1"/>
</dbReference>
<dbReference type="PANTHER" id="PTHR10584:SF166">
    <property type="entry name" value="RIBOKINASE"/>
    <property type="match status" value="1"/>
</dbReference>
<dbReference type="PANTHER" id="PTHR10584">
    <property type="entry name" value="SUGAR KINASE"/>
    <property type="match status" value="1"/>
</dbReference>
<feature type="binding site" evidence="9">
    <location>
        <position position="249"/>
    </location>
    <ligand>
        <name>K(+)</name>
        <dbReference type="ChEBI" id="CHEBI:29103"/>
    </ligand>
</feature>
<feature type="binding site" evidence="9">
    <location>
        <begin position="254"/>
        <end position="255"/>
    </location>
    <ligand>
        <name>ATP</name>
        <dbReference type="ChEBI" id="CHEBI:30616"/>
    </ligand>
</feature>
<protein>
    <recommendedName>
        <fullName evidence="9">Ribokinase</fullName>
        <shortName evidence="9">RK</shortName>
        <ecNumber evidence="9">2.7.1.15</ecNumber>
    </recommendedName>
</protein>
<proteinExistence type="inferred from homology"/>
<organism evidence="11 12">
    <name type="scientific">Flexivirga caeni</name>
    <dbReference type="NCBI Taxonomy" id="2294115"/>
    <lineage>
        <taxon>Bacteria</taxon>
        <taxon>Bacillati</taxon>
        <taxon>Actinomycetota</taxon>
        <taxon>Actinomycetes</taxon>
        <taxon>Micrococcales</taxon>
        <taxon>Dermacoccaceae</taxon>
        <taxon>Flexivirga</taxon>
    </lineage>
</organism>
<dbReference type="CDD" id="cd01174">
    <property type="entry name" value="ribokinase"/>
    <property type="match status" value="1"/>
</dbReference>
<evidence type="ECO:0000256" key="2">
    <source>
        <dbReference type="ARBA" id="ARBA00022723"/>
    </source>
</evidence>
<evidence type="ECO:0000313" key="11">
    <source>
        <dbReference type="EMBL" id="RNI19522.1"/>
    </source>
</evidence>
<comment type="caution">
    <text evidence="9">Lacks conserved residue(s) required for the propagation of feature annotation.</text>
</comment>
<comment type="cofactor">
    <cofactor evidence="9">
        <name>Mg(2+)</name>
        <dbReference type="ChEBI" id="CHEBI:18420"/>
    </cofactor>
    <text evidence="9">Requires a divalent cation, most likely magnesium in vivo, as an electrophilic catalyst to aid phosphoryl group transfer. It is the chelate of the metal and the nucleotide that is the actual substrate.</text>
</comment>
<keyword evidence="2 9" id="KW-0479">Metal-binding</keyword>
<dbReference type="GO" id="GO:0004747">
    <property type="term" value="F:ribokinase activity"/>
    <property type="evidence" value="ECO:0007669"/>
    <property type="project" value="UniProtKB-UniRule"/>
</dbReference>
<evidence type="ECO:0000256" key="6">
    <source>
        <dbReference type="ARBA" id="ARBA00022842"/>
    </source>
</evidence>
<comment type="catalytic activity">
    <reaction evidence="9">
        <text>D-ribose + ATP = D-ribose 5-phosphate + ADP + H(+)</text>
        <dbReference type="Rhea" id="RHEA:13697"/>
        <dbReference type="ChEBI" id="CHEBI:15378"/>
        <dbReference type="ChEBI" id="CHEBI:30616"/>
        <dbReference type="ChEBI" id="CHEBI:47013"/>
        <dbReference type="ChEBI" id="CHEBI:78346"/>
        <dbReference type="ChEBI" id="CHEBI:456216"/>
        <dbReference type="EC" id="2.7.1.15"/>
    </reaction>
</comment>
<gene>
    <name evidence="9" type="primary">rbsK</name>
    <name evidence="11" type="ORF">EFY87_16970</name>
</gene>
<comment type="caution">
    <text evidence="11">The sequence shown here is derived from an EMBL/GenBank/DDBJ whole genome shotgun (WGS) entry which is preliminary data.</text>
</comment>
<reference evidence="11 12" key="1">
    <citation type="submission" date="2018-11" db="EMBL/GenBank/DDBJ databases">
        <title>Draft genome of Simplicispira Flexivirga sp. BO-16.</title>
        <authorList>
            <person name="Im W.T."/>
        </authorList>
    </citation>
    <scope>NUCLEOTIDE SEQUENCE [LARGE SCALE GENOMIC DNA]</scope>
    <source>
        <strain evidence="11 12">BO-16</strain>
    </source>
</reference>
<dbReference type="GO" id="GO:0005524">
    <property type="term" value="F:ATP binding"/>
    <property type="evidence" value="ECO:0007669"/>
    <property type="project" value="UniProtKB-UniRule"/>
</dbReference>
<keyword evidence="8 9" id="KW-0119">Carbohydrate metabolism</keyword>
<evidence type="ECO:0000256" key="4">
    <source>
        <dbReference type="ARBA" id="ARBA00022777"/>
    </source>
</evidence>
<feature type="binding site" evidence="9">
    <location>
        <position position="255"/>
    </location>
    <ligand>
        <name>substrate</name>
    </ligand>
</feature>
<feature type="domain" description="Carbohydrate kinase PfkB" evidence="10">
    <location>
        <begin position="11"/>
        <end position="293"/>
    </location>
</feature>